<dbReference type="EMBL" id="JAWJZF010000059">
    <property type="protein sequence ID" value="MDX2290635.1"/>
    <property type="molecule type" value="Genomic_DNA"/>
</dbReference>
<name>A0ABU4JZG3_9ACTN</name>
<dbReference type="Pfam" id="PF09899">
    <property type="entry name" value="DUF2126"/>
    <property type="match status" value="1"/>
</dbReference>
<dbReference type="RefSeq" id="WP_319007256.1">
    <property type="nucleotide sequence ID" value="NZ_JAWJZF010000059.1"/>
</dbReference>
<keyword evidence="3" id="KW-1185">Reference proteome</keyword>
<proteinExistence type="predicted"/>
<feature type="non-terminal residue" evidence="2">
    <location>
        <position position="1"/>
    </location>
</feature>
<reference evidence="2 3" key="1">
    <citation type="submission" date="2023-10" db="EMBL/GenBank/DDBJ databases">
        <authorList>
            <person name="Wang X.X."/>
        </authorList>
    </citation>
    <scope>NUCLEOTIDE SEQUENCE [LARGE SCALE GENOMIC DNA]</scope>
    <source>
        <strain evidence="2 3">NBRC 12816</strain>
    </source>
</reference>
<dbReference type="Proteomes" id="UP001278571">
    <property type="component" value="Unassembled WGS sequence"/>
</dbReference>
<protein>
    <submittedName>
        <fullName evidence="2">Transglutaminase family protein</fullName>
    </submittedName>
</protein>
<feature type="domain" description="DUF2126" evidence="1">
    <location>
        <begin position="1"/>
        <end position="97"/>
    </location>
</feature>
<dbReference type="InterPro" id="IPR018667">
    <property type="entry name" value="DUF2126"/>
</dbReference>
<gene>
    <name evidence="2" type="ORF">R2363_00290</name>
</gene>
<evidence type="ECO:0000313" key="3">
    <source>
        <dbReference type="Proteomes" id="UP001278571"/>
    </source>
</evidence>
<accession>A0ABU4JZG3</accession>
<feature type="non-terminal residue" evidence="2">
    <location>
        <position position="117"/>
    </location>
</feature>
<organism evidence="2 3">
    <name type="scientific">Streptomyces roseolus</name>
    <dbReference type="NCBI Taxonomy" id="67358"/>
    <lineage>
        <taxon>Bacteria</taxon>
        <taxon>Bacillati</taxon>
        <taxon>Actinomycetota</taxon>
        <taxon>Actinomycetes</taxon>
        <taxon>Kitasatosporales</taxon>
        <taxon>Streptomycetaceae</taxon>
        <taxon>Streptomyces</taxon>
    </lineage>
</organism>
<sequence length="117" mass="12806">ERARLARVFGHGPQNPVGTVLPLRRAWAEGARRWQSGRWHLRGGPLFLLPGDAPIGYRLPLTALPWADPATIETEPEADPFAPRRALPPWSALRTAHRAGRTALPLAEQTADLADPA</sequence>
<evidence type="ECO:0000313" key="2">
    <source>
        <dbReference type="EMBL" id="MDX2290635.1"/>
    </source>
</evidence>
<comment type="caution">
    <text evidence="2">The sequence shown here is derived from an EMBL/GenBank/DDBJ whole genome shotgun (WGS) entry which is preliminary data.</text>
</comment>
<evidence type="ECO:0000259" key="1">
    <source>
        <dbReference type="Pfam" id="PF09899"/>
    </source>
</evidence>